<feature type="compositionally biased region" description="Basic residues" evidence="1">
    <location>
        <begin position="67"/>
        <end position="76"/>
    </location>
</feature>
<dbReference type="Proteomes" id="UP000475582">
    <property type="component" value="Unassembled WGS sequence"/>
</dbReference>
<organism evidence="2 3">
    <name type="scientific">Duganella radicis</name>
    <dbReference type="NCBI Taxonomy" id="551988"/>
    <lineage>
        <taxon>Bacteria</taxon>
        <taxon>Pseudomonadati</taxon>
        <taxon>Pseudomonadota</taxon>
        <taxon>Betaproteobacteria</taxon>
        <taxon>Burkholderiales</taxon>
        <taxon>Oxalobacteraceae</taxon>
        <taxon>Telluria group</taxon>
        <taxon>Duganella</taxon>
    </lineage>
</organism>
<sequence length="76" mass="9078">MPRFVSFCLEKCLVFVTPRGWANEVCGCVRNAWRDIWIQCPRNEGWMRAGDWRSGEAANQRRPGIERRRRARRQLD</sequence>
<accession>A0A6L6PRJ8</accession>
<proteinExistence type="predicted"/>
<dbReference type="RefSeq" id="WP_170304372.1">
    <property type="nucleotide sequence ID" value="NZ_WNKY01000052.1"/>
</dbReference>
<gene>
    <name evidence="2" type="ORF">GM676_27205</name>
</gene>
<keyword evidence="3" id="KW-1185">Reference proteome</keyword>
<comment type="caution">
    <text evidence="2">The sequence shown here is derived from an EMBL/GenBank/DDBJ whole genome shotgun (WGS) entry which is preliminary data.</text>
</comment>
<evidence type="ECO:0000313" key="3">
    <source>
        <dbReference type="Proteomes" id="UP000475582"/>
    </source>
</evidence>
<reference evidence="2 3" key="1">
    <citation type="submission" date="2019-11" db="EMBL/GenBank/DDBJ databases">
        <title>Type strains purchased from KCTC, JCM and DSMZ.</title>
        <authorList>
            <person name="Lu H."/>
        </authorList>
    </citation>
    <scope>NUCLEOTIDE SEQUENCE [LARGE SCALE GENOMIC DNA]</scope>
    <source>
        <strain evidence="2 3">KCTC 22382</strain>
    </source>
</reference>
<name>A0A6L6PRJ8_9BURK</name>
<protein>
    <submittedName>
        <fullName evidence="2">Uncharacterized protein</fullName>
    </submittedName>
</protein>
<evidence type="ECO:0000313" key="2">
    <source>
        <dbReference type="EMBL" id="MTV41257.1"/>
    </source>
</evidence>
<evidence type="ECO:0000256" key="1">
    <source>
        <dbReference type="SAM" id="MobiDB-lite"/>
    </source>
</evidence>
<feature type="region of interest" description="Disordered" evidence="1">
    <location>
        <begin position="53"/>
        <end position="76"/>
    </location>
</feature>
<dbReference type="AlphaFoldDB" id="A0A6L6PRJ8"/>
<dbReference type="EMBL" id="WNKY01000052">
    <property type="protein sequence ID" value="MTV41257.1"/>
    <property type="molecule type" value="Genomic_DNA"/>
</dbReference>